<keyword evidence="4" id="KW-0804">Transcription</keyword>
<dbReference type="PANTHER" id="PTHR35807:SF1">
    <property type="entry name" value="TRANSCRIPTIONAL REGULATOR REDD"/>
    <property type="match status" value="1"/>
</dbReference>
<evidence type="ECO:0000313" key="8">
    <source>
        <dbReference type="Proteomes" id="UP000555564"/>
    </source>
</evidence>
<organism evidence="7 8">
    <name type="scientific">Sphaerisporangium rubeum</name>
    <dbReference type="NCBI Taxonomy" id="321317"/>
    <lineage>
        <taxon>Bacteria</taxon>
        <taxon>Bacillati</taxon>
        <taxon>Actinomycetota</taxon>
        <taxon>Actinomycetes</taxon>
        <taxon>Streptosporangiales</taxon>
        <taxon>Streptosporangiaceae</taxon>
        <taxon>Sphaerisporangium</taxon>
    </lineage>
</organism>
<dbReference type="GO" id="GO:0043531">
    <property type="term" value="F:ADP binding"/>
    <property type="evidence" value="ECO:0007669"/>
    <property type="project" value="InterPro"/>
</dbReference>
<dbReference type="SUPFAM" id="SSF52540">
    <property type="entry name" value="P-loop containing nucleoside triphosphate hydrolases"/>
    <property type="match status" value="1"/>
</dbReference>
<proteinExistence type="inferred from homology"/>
<dbReference type="SMART" id="SM00862">
    <property type="entry name" value="Trans_reg_C"/>
    <property type="match status" value="1"/>
</dbReference>
<dbReference type="SMART" id="SM01043">
    <property type="entry name" value="BTAD"/>
    <property type="match status" value="1"/>
</dbReference>
<dbReference type="Gene3D" id="3.40.50.300">
    <property type="entry name" value="P-loop containing nucleotide triphosphate hydrolases"/>
    <property type="match status" value="1"/>
</dbReference>
<dbReference type="PRINTS" id="PR00364">
    <property type="entry name" value="DISEASERSIST"/>
</dbReference>
<dbReference type="InterPro" id="IPR036390">
    <property type="entry name" value="WH_DNA-bd_sf"/>
</dbReference>
<dbReference type="EMBL" id="JACHIU010000001">
    <property type="protein sequence ID" value="MBB6471615.1"/>
    <property type="molecule type" value="Genomic_DNA"/>
</dbReference>
<dbReference type="InterPro" id="IPR005158">
    <property type="entry name" value="BTAD"/>
</dbReference>
<feature type="domain" description="OmpR/PhoB-type" evidence="6">
    <location>
        <begin position="1"/>
        <end position="100"/>
    </location>
</feature>
<comment type="caution">
    <text evidence="7">The sequence shown here is derived from an EMBL/GenBank/DDBJ whole genome shotgun (WGS) entry which is preliminary data.</text>
</comment>
<evidence type="ECO:0000259" key="6">
    <source>
        <dbReference type="PROSITE" id="PS51755"/>
    </source>
</evidence>
<name>A0A7X0IAG5_9ACTN</name>
<dbReference type="CDD" id="cd15831">
    <property type="entry name" value="BTAD"/>
    <property type="match status" value="1"/>
</dbReference>
<dbReference type="PROSITE" id="PS51755">
    <property type="entry name" value="OMPR_PHOB"/>
    <property type="match status" value="1"/>
</dbReference>
<dbReference type="InterPro" id="IPR051677">
    <property type="entry name" value="AfsR-DnrI-RedD_regulator"/>
</dbReference>
<keyword evidence="8" id="KW-1185">Reference proteome</keyword>
<evidence type="ECO:0000256" key="5">
    <source>
        <dbReference type="PROSITE-ProRule" id="PRU01091"/>
    </source>
</evidence>
<dbReference type="InterPro" id="IPR011990">
    <property type="entry name" value="TPR-like_helical_dom_sf"/>
</dbReference>
<dbReference type="SUPFAM" id="SSF46894">
    <property type="entry name" value="C-terminal effector domain of the bipartite response regulators"/>
    <property type="match status" value="1"/>
</dbReference>
<protein>
    <submittedName>
        <fullName evidence="7">DNA-binding SARP family transcriptional activator/DNA-binding transcriptional ArsR family regulator</fullName>
    </submittedName>
</protein>
<dbReference type="Gene3D" id="1.25.40.10">
    <property type="entry name" value="Tetratricopeptide repeat domain"/>
    <property type="match status" value="1"/>
</dbReference>
<dbReference type="Gene3D" id="1.10.10.10">
    <property type="entry name" value="Winged helix-like DNA-binding domain superfamily/Winged helix DNA-binding domain"/>
    <property type="match status" value="1"/>
</dbReference>
<dbReference type="AlphaFoldDB" id="A0A7X0IAG5"/>
<evidence type="ECO:0000256" key="4">
    <source>
        <dbReference type="ARBA" id="ARBA00023163"/>
    </source>
</evidence>
<gene>
    <name evidence="7" type="ORF">BJ992_001046</name>
</gene>
<reference evidence="7 8" key="1">
    <citation type="submission" date="2020-08" db="EMBL/GenBank/DDBJ databases">
        <title>Sequencing the genomes of 1000 actinobacteria strains.</title>
        <authorList>
            <person name="Klenk H.-P."/>
        </authorList>
    </citation>
    <scope>NUCLEOTIDE SEQUENCE [LARGE SCALE GENOMIC DNA]</scope>
    <source>
        <strain evidence="7 8">DSM 44936</strain>
    </source>
</reference>
<keyword evidence="2" id="KW-0805">Transcription regulation</keyword>
<evidence type="ECO:0000256" key="2">
    <source>
        <dbReference type="ARBA" id="ARBA00023015"/>
    </source>
</evidence>
<dbReference type="Pfam" id="PF00931">
    <property type="entry name" value="NB-ARC"/>
    <property type="match status" value="1"/>
</dbReference>
<dbReference type="SUPFAM" id="SSF48452">
    <property type="entry name" value="TPR-like"/>
    <property type="match status" value="1"/>
</dbReference>
<dbReference type="RefSeq" id="WP_184978793.1">
    <property type="nucleotide sequence ID" value="NZ_JACHIU010000001.1"/>
</dbReference>
<keyword evidence="3 5" id="KW-0238">DNA-binding</keyword>
<dbReference type="InterPro" id="IPR016032">
    <property type="entry name" value="Sig_transdc_resp-reg_C-effctor"/>
</dbReference>
<dbReference type="InterPro" id="IPR027417">
    <property type="entry name" value="P-loop_NTPase"/>
</dbReference>
<dbReference type="InterPro" id="IPR002182">
    <property type="entry name" value="NB-ARC"/>
</dbReference>
<evidence type="ECO:0000256" key="1">
    <source>
        <dbReference type="ARBA" id="ARBA00005820"/>
    </source>
</evidence>
<evidence type="ECO:0000256" key="3">
    <source>
        <dbReference type="ARBA" id="ARBA00023125"/>
    </source>
</evidence>
<dbReference type="GO" id="GO:0000160">
    <property type="term" value="P:phosphorelay signal transduction system"/>
    <property type="evidence" value="ECO:0007669"/>
    <property type="project" value="InterPro"/>
</dbReference>
<dbReference type="PANTHER" id="PTHR35807">
    <property type="entry name" value="TRANSCRIPTIONAL REGULATOR REDD-RELATED"/>
    <property type="match status" value="1"/>
</dbReference>
<dbReference type="SUPFAM" id="SSF46785">
    <property type="entry name" value="Winged helix' DNA-binding domain"/>
    <property type="match status" value="1"/>
</dbReference>
<comment type="similarity">
    <text evidence="1">Belongs to the AfsR/DnrI/RedD regulatory family.</text>
</comment>
<dbReference type="InterPro" id="IPR036388">
    <property type="entry name" value="WH-like_DNA-bd_sf"/>
</dbReference>
<dbReference type="Proteomes" id="UP000555564">
    <property type="component" value="Unassembled WGS sequence"/>
</dbReference>
<accession>A0A7X0IAG5</accession>
<dbReference type="Pfam" id="PF00486">
    <property type="entry name" value="Trans_reg_C"/>
    <property type="match status" value="1"/>
</dbReference>
<sequence>MRDAELRFEVLGPVRAWRDGAELDLGAPQRRALLAALLLHGGRPVPGDELVDAIWGDDPPRSAAQVIRSQVSRLRRVLDPAGGRAPAVIEAAGGGYVLRARGAQIDRTVFEERLSVARDARRAGDVAAQSAALREALALWSGTPLAGLRGDHAEAERTRLVELRLSAAEDLFAADIDLGRHVDAAAGLAAMAAEHPYRERVRELLMLALYRSGRQAEALGVFDETRRLLSRELGLDPGPGLREMQRRVLAGDAAAGEPVAVATGAGCRPAQLPADLTDFVGREDLLRQVVAALTGPGVPVVGLTGLAGVGKTATAVRAAHMAADLFPDGRFFVELGDGPEPAEVLGGLLASFGAADVPASARDRVALWRSMTSGRRVLVVLDDVRTAEQLRMLLPGAGAVVLTARRRWYEVGGVDWRTVDGLTEAEGLALLERIAGAERVAAEPDVARRLVTKTSGQPLPIRLFGTRLVARPQWSLAVAERRIGLIEPRLPECTAIDVPYLSVYGMLTAAQARTLRLTALAGDRPVSLAEAAALLDLPPSAAEDLLEALADLHLIEIVRLGTYRLLDPVRIFGVRRALAEDTAEDRAAALARLTMAG</sequence>
<evidence type="ECO:0000313" key="7">
    <source>
        <dbReference type="EMBL" id="MBB6471615.1"/>
    </source>
</evidence>
<dbReference type="GO" id="GO:0003677">
    <property type="term" value="F:DNA binding"/>
    <property type="evidence" value="ECO:0007669"/>
    <property type="project" value="UniProtKB-UniRule"/>
</dbReference>
<dbReference type="GO" id="GO:0006355">
    <property type="term" value="P:regulation of DNA-templated transcription"/>
    <property type="evidence" value="ECO:0007669"/>
    <property type="project" value="InterPro"/>
</dbReference>
<dbReference type="InterPro" id="IPR001867">
    <property type="entry name" value="OmpR/PhoB-type_DNA-bd"/>
</dbReference>
<feature type="DNA-binding region" description="OmpR/PhoB-type" evidence="5">
    <location>
        <begin position="1"/>
        <end position="100"/>
    </location>
</feature>
<dbReference type="Pfam" id="PF03704">
    <property type="entry name" value="BTAD"/>
    <property type="match status" value="1"/>
</dbReference>